<dbReference type="InterPro" id="IPR041118">
    <property type="entry name" value="Rx_N"/>
</dbReference>
<dbReference type="Gene3D" id="3.40.50.300">
    <property type="entry name" value="P-loop containing nucleotide triphosphate hydrolases"/>
    <property type="match status" value="1"/>
</dbReference>
<dbReference type="InterPro" id="IPR058922">
    <property type="entry name" value="WHD_DRP"/>
</dbReference>
<dbReference type="PANTHER" id="PTHR36766:SF51">
    <property type="entry name" value="DISEASE RESISTANCE RPP13-LIKE PROTEIN 1"/>
    <property type="match status" value="1"/>
</dbReference>
<dbReference type="Gramene" id="arahy.Tifrunner.gnm2.ann2.Ah20g431000.1">
    <property type="protein sequence ID" value="arahy.Tifrunner.gnm2.ann2.Ah20g431000.1-CDS-1"/>
    <property type="gene ID" value="arahy.Tifrunner.gnm2.ann2.Ah20g431000"/>
</dbReference>
<dbReference type="PRINTS" id="PR00364">
    <property type="entry name" value="DISEASERSIST"/>
</dbReference>
<evidence type="ECO:0000259" key="7">
    <source>
        <dbReference type="Pfam" id="PF18052"/>
    </source>
</evidence>
<dbReference type="AlphaFoldDB" id="A0A444X869"/>
<evidence type="ECO:0000256" key="2">
    <source>
        <dbReference type="ARBA" id="ARBA00022737"/>
    </source>
</evidence>
<comment type="caution">
    <text evidence="11">The sequence shown here is derived from an EMBL/GenBank/DDBJ whole genome shotgun (WGS) entry which is preliminary data.</text>
</comment>
<dbReference type="Gene3D" id="1.10.8.430">
    <property type="entry name" value="Helical domain of apoptotic protease-activating factors"/>
    <property type="match status" value="1"/>
</dbReference>
<dbReference type="InterPro" id="IPR001611">
    <property type="entry name" value="Leu-rich_rpt"/>
</dbReference>
<evidence type="ECO:0008006" key="13">
    <source>
        <dbReference type="Google" id="ProtNLM"/>
    </source>
</evidence>
<keyword evidence="1" id="KW-0433">Leucine-rich repeat</keyword>
<proteinExistence type="predicted"/>
<organism evidence="11 12">
    <name type="scientific">Arachis hypogaea</name>
    <name type="common">Peanut</name>
    <dbReference type="NCBI Taxonomy" id="3818"/>
    <lineage>
        <taxon>Eukaryota</taxon>
        <taxon>Viridiplantae</taxon>
        <taxon>Streptophyta</taxon>
        <taxon>Embryophyta</taxon>
        <taxon>Tracheophyta</taxon>
        <taxon>Spermatophyta</taxon>
        <taxon>Magnoliopsida</taxon>
        <taxon>eudicotyledons</taxon>
        <taxon>Gunneridae</taxon>
        <taxon>Pentapetalae</taxon>
        <taxon>rosids</taxon>
        <taxon>fabids</taxon>
        <taxon>Fabales</taxon>
        <taxon>Fabaceae</taxon>
        <taxon>Papilionoideae</taxon>
        <taxon>50 kb inversion clade</taxon>
        <taxon>dalbergioids sensu lato</taxon>
        <taxon>Dalbergieae</taxon>
        <taxon>Pterocarpus clade</taxon>
        <taxon>Arachis</taxon>
    </lineage>
</organism>
<dbReference type="Proteomes" id="UP000289738">
    <property type="component" value="Chromosome B10"/>
</dbReference>
<dbReference type="InterPro" id="IPR056789">
    <property type="entry name" value="LRR_R13L1-DRL21"/>
</dbReference>
<dbReference type="Gene3D" id="1.10.10.10">
    <property type="entry name" value="Winged helix-like DNA-binding domain superfamily/Winged helix DNA-binding domain"/>
    <property type="match status" value="1"/>
</dbReference>
<feature type="domain" description="Disease resistance R13L4/SHOC-2-like LRR" evidence="9">
    <location>
        <begin position="573"/>
        <end position="636"/>
    </location>
</feature>
<dbReference type="GO" id="GO:0043531">
    <property type="term" value="F:ADP binding"/>
    <property type="evidence" value="ECO:0007669"/>
    <property type="project" value="InterPro"/>
</dbReference>
<dbReference type="OrthoDB" id="1896560at2759"/>
<evidence type="ECO:0000259" key="6">
    <source>
        <dbReference type="Pfam" id="PF00931"/>
    </source>
</evidence>
<dbReference type="SUPFAM" id="SSF52058">
    <property type="entry name" value="L domain-like"/>
    <property type="match status" value="2"/>
</dbReference>
<feature type="domain" description="Disease resistance protein winged helix" evidence="8">
    <location>
        <begin position="433"/>
        <end position="501"/>
    </location>
</feature>
<keyword evidence="3" id="KW-0547">Nucleotide-binding</keyword>
<evidence type="ECO:0000313" key="11">
    <source>
        <dbReference type="EMBL" id="RYQ85890.1"/>
    </source>
</evidence>
<evidence type="ECO:0000259" key="9">
    <source>
        <dbReference type="Pfam" id="PF23598"/>
    </source>
</evidence>
<dbReference type="PANTHER" id="PTHR36766">
    <property type="entry name" value="PLANT BROAD-SPECTRUM MILDEW RESISTANCE PROTEIN RPW8"/>
    <property type="match status" value="1"/>
</dbReference>
<accession>A0A444X869</accession>
<keyword evidence="4" id="KW-0611">Plant defense</keyword>
<dbReference type="InterPro" id="IPR002182">
    <property type="entry name" value="NB-ARC"/>
</dbReference>
<dbReference type="Pfam" id="PF23598">
    <property type="entry name" value="LRR_14"/>
    <property type="match status" value="1"/>
</dbReference>
<evidence type="ECO:0000313" key="12">
    <source>
        <dbReference type="Proteomes" id="UP000289738"/>
    </source>
</evidence>
<dbReference type="Pfam" id="PF18052">
    <property type="entry name" value="Rx_N"/>
    <property type="match status" value="1"/>
</dbReference>
<protein>
    <recommendedName>
        <fullName evidence="13">Disease resistance RPP13-like protein</fullName>
    </recommendedName>
</protein>
<evidence type="ECO:0000259" key="10">
    <source>
        <dbReference type="Pfam" id="PF25019"/>
    </source>
</evidence>
<dbReference type="SUPFAM" id="SSF52540">
    <property type="entry name" value="P-loop containing nucleoside triphosphate hydrolases"/>
    <property type="match status" value="1"/>
</dbReference>
<evidence type="ECO:0000259" key="8">
    <source>
        <dbReference type="Pfam" id="PF23559"/>
    </source>
</evidence>
<dbReference type="SMR" id="A0A444X869"/>
<evidence type="ECO:0000256" key="1">
    <source>
        <dbReference type="ARBA" id="ARBA00022614"/>
    </source>
</evidence>
<dbReference type="GO" id="GO:0051707">
    <property type="term" value="P:response to other organism"/>
    <property type="evidence" value="ECO:0007669"/>
    <property type="project" value="UniProtKB-ARBA"/>
</dbReference>
<dbReference type="STRING" id="3818.A0A444X869"/>
<gene>
    <name evidence="11" type="ORF">Ahy_B10g105516</name>
</gene>
<dbReference type="Pfam" id="PF00931">
    <property type="entry name" value="NB-ARC"/>
    <property type="match status" value="1"/>
</dbReference>
<evidence type="ECO:0000256" key="5">
    <source>
        <dbReference type="ARBA" id="ARBA00022840"/>
    </source>
</evidence>
<dbReference type="GO" id="GO:0006952">
    <property type="term" value="P:defense response"/>
    <property type="evidence" value="ECO:0007669"/>
    <property type="project" value="UniProtKB-KW"/>
</dbReference>
<dbReference type="InterPro" id="IPR003591">
    <property type="entry name" value="Leu-rich_rpt_typical-subtyp"/>
</dbReference>
<dbReference type="Gene3D" id="1.20.5.4130">
    <property type="match status" value="1"/>
</dbReference>
<name>A0A444X869_ARAHY</name>
<dbReference type="InterPro" id="IPR042197">
    <property type="entry name" value="Apaf_helical"/>
</dbReference>
<evidence type="ECO:0000256" key="4">
    <source>
        <dbReference type="ARBA" id="ARBA00022821"/>
    </source>
</evidence>
<keyword evidence="2" id="KW-0677">Repeat</keyword>
<dbReference type="PROSITE" id="PS51450">
    <property type="entry name" value="LRR"/>
    <property type="match status" value="1"/>
</dbReference>
<dbReference type="InterPro" id="IPR036388">
    <property type="entry name" value="WH-like_DNA-bd_sf"/>
</dbReference>
<dbReference type="SMART" id="SM00369">
    <property type="entry name" value="LRR_TYP"/>
    <property type="match status" value="2"/>
</dbReference>
<dbReference type="Pfam" id="PF25019">
    <property type="entry name" value="LRR_R13L1-DRL21"/>
    <property type="match status" value="1"/>
</dbReference>
<sequence>MAAAIVGGSLLSASVQVVLDKIISNEFLDFFRRRKLNVSLVGKMKMTLLSVQAVLNDAEEKQITNPAVKEWLNELTQAVFDAEDLLDEINTEALGCKVKARYQSPSCSAKVRNVFSSRFGRSYGVINSKMQTLFERLEHFAQQIHILQLKEGVSNSVWQGMPTSSVVDESVIYGRDDERKKLREYLLSEDVGASGNKIGVISIVGMGGIGKTTIAKLLYNDDEVKDKFDLKAWACVSKDFDVFRVTKTVLESVTSKTTNTDNLNTLQVELQQRLWRKRFLLVLDDIRGTSYVDWANLKDIFNAGEMGSTIIVTTRDENVAKAMQTFPIFHLTSLDSEDCWSLLAEHAFGANNSSERSNLEGIGREIVKKCDGLPLAAVALGGLLRTKLSKNDWNKVLRSNIWDLPNLNVQPALLLSYHFLPATLKRCFAYCSIFPKNSALEKEMVVRLWIAEGLVHVSKSKKILEEVGDEYFDELVSRSLIRRRSMDGKSFEMHDLINDLAAMVSSAYCIRYEDQKALENPKKVRHLSYNRSWYDYFNKFNSFYGLEGLRTFLPLPLNGWSFDYYLSNKVIYDLLPKLKQLRVLSLSHYKNISELPDSIGGLKHLRHLDLSGTNIKRLPSVICKLYNLQTLLLSDCKFLTELPEEIGMLVNLRHLDISGTQLQEIPAQIARLENLQTLSGFVVSRQQNGLKVGELQKFPNLQGKLCISKLQNIVDPCDASQANMKKKEQIEDLSLEWDSCTAQESQHLVLEHLQPSTNLKKLTIKFYGGTWFPNWLGNSSFANMVYLCIRSCHYCSLLPPVGQLHNLKELIIFDIISVKTIGPEFYGCCSPSFQPFPSLETLSFGEMPAWEEWNFMGGIATHFPRLSHLSLSDCPKLKGNLPSNLPSLTKLHLSSCSLLESQFSVELDNRNIINASNLFSELMLGLNSLEQLHIEGIPSRTAFPRDGLPETLRVLFLKNCENFEFPNHESLRSYTALESLTIWNSCCSLTSFPLGSLPVLKWLYFIECKNLKSFSISEEEDALQCLTFLQGFYILECPELESFPHLGLPTPKLRRFWVSYCNKLNSLPEPVNALVGLQELTVLNLPSMQFFANEGLPISLRTLRIGNLGGIFSNADIIKWGLDHLTCLSELEIEGGYLVNMIMKMEVPLLPSTLISLHIYHLDGIRHLDGKWLQNLTSLECLKISSCDSLESLPQEGLPSSLSVLTIGSCPLLEASCRSNGGKEWPKVAHIPCIIMDKKVII</sequence>
<keyword evidence="5" id="KW-0067">ATP-binding</keyword>
<dbReference type="Pfam" id="PF23559">
    <property type="entry name" value="WHD_DRP"/>
    <property type="match status" value="1"/>
</dbReference>
<dbReference type="GO" id="GO:0005524">
    <property type="term" value="F:ATP binding"/>
    <property type="evidence" value="ECO:0007669"/>
    <property type="project" value="UniProtKB-KW"/>
</dbReference>
<dbReference type="Gene3D" id="3.80.10.10">
    <property type="entry name" value="Ribonuclease Inhibitor"/>
    <property type="match status" value="4"/>
</dbReference>
<dbReference type="InterPro" id="IPR027417">
    <property type="entry name" value="P-loop_NTPase"/>
</dbReference>
<dbReference type="InterPro" id="IPR032675">
    <property type="entry name" value="LRR_dom_sf"/>
</dbReference>
<feature type="domain" description="NB-ARC" evidence="6">
    <location>
        <begin position="196"/>
        <end position="351"/>
    </location>
</feature>
<feature type="domain" description="Disease resistance N-terminal" evidence="7">
    <location>
        <begin position="21"/>
        <end position="102"/>
    </location>
</feature>
<feature type="domain" description="R13L1/DRL21-like LRR repeat region" evidence="10">
    <location>
        <begin position="693"/>
        <end position="812"/>
    </location>
</feature>
<dbReference type="EMBL" id="SDMP01000020">
    <property type="protein sequence ID" value="RYQ85890.1"/>
    <property type="molecule type" value="Genomic_DNA"/>
</dbReference>
<evidence type="ECO:0000256" key="3">
    <source>
        <dbReference type="ARBA" id="ARBA00022741"/>
    </source>
</evidence>
<dbReference type="InterPro" id="IPR055414">
    <property type="entry name" value="LRR_R13L4/SHOC2-like"/>
</dbReference>
<reference evidence="11 12" key="1">
    <citation type="submission" date="2019-01" db="EMBL/GenBank/DDBJ databases">
        <title>Sequencing of cultivated peanut Arachis hypogaea provides insights into genome evolution and oil improvement.</title>
        <authorList>
            <person name="Chen X."/>
        </authorList>
    </citation>
    <scope>NUCLEOTIDE SEQUENCE [LARGE SCALE GENOMIC DNA]</scope>
    <source>
        <strain evidence="12">cv. Fuhuasheng</strain>
        <tissue evidence="11">Leaves</tissue>
    </source>
</reference>
<dbReference type="FunFam" id="3.40.50.300:FF:001091">
    <property type="entry name" value="Probable disease resistance protein At1g61300"/>
    <property type="match status" value="1"/>
</dbReference>
<dbReference type="FunFam" id="1.10.10.10:FF:000322">
    <property type="entry name" value="Probable disease resistance protein At1g63360"/>
    <property type="match status" value="1"/>
</dbReference>
<keyword evidence="12" id="KW-1185">Reference proteome</keyword>